<evidence type="ECO:0008006" key="3">
    <source>
        <dbReference type="Google" id="ProtNLM"/>
    </source>
</evidence>
<dbReference type="AlphaFoldDB" id="A0A940DU04"/>
<accession>A0A940DU04</accession>
<sequence length="141" mass="15986">MGNRVKMQTFAGPVYTIGTDAGSTAGKCLECGAQISYGSRTDRKFCSDGCKNRWHNKRARNSRMFRIKVINAIEKNYKILSDLIKADIDVIPVTVLGQMGFDFSHITGYRKTRKSTEMWCYDISFVITETLVKSISRLEII</sequence>
<organism evidence="1 2">
    <name type="scientific">Candidatus Cryptobacteroides avicola</name>
    <dbReference type="NCBI Taxonomy" id="2840757"/>
    <lineage>
        <taxon>Bacteria</taxon>
        <taxon>Pseudomonadati</taxon>
        <taxon>Bacteroidota</taxon>
        <taxon>Bacteroidia</taxon>
        <taxon>Bacteroidales</taxon>
        <taxon>Candidatus Cryptobacteroides</taxon>
    </lineage>
</organism>
<evidence type="ECO:0000313" key="2">
    <source>
        <dbReference type="Proteomes" id="UP000725002"/>
    </source>
</evidence>
<dbReference type="EMBL" id="JADILV010000024">
    <property type="protein sequence ID" value="MBO8483213.1"/>
    <property type="molecule type" value="Genomic_DNA"/>
</dbReference>
<proteinExistence type="predicted"/>
<comment type="caution">
    <text evidence="1">The sequence shown here is derived from an EMBL/GenBank/DDBJ whole genome shotgun (WGS) entry which is preliminary data.</text>
</comment>
<reference evidence="1" key="1">
    <citation type="submission" date="2020-10" db="EMBL/GenBank/DDBJ databases">
        <authorList>
            <person name="Gilroy R."/>
        </authorList>
    </citation>
    <scope>NUCLEOTIDE SEQUENCE</scope>
    <source>
        <strain evidence="1">G3-8215</strain>
    </source>
</reference>
<reference evidence="1" key="2">
    <citation type="journal article" date="2021" name="PeerJ">
        <title>Extensive microbial diversity within the chicken gut microbiome revealed by metagenomics and culture.</title>
        <authorList>
            <person name="Gilroy R."/>
            <person name="Ravi A."/>
            <person name="Getino M."/>
            <person name="Pursley I."/>
            <person name="Horton D.L."/>
            <person name="Alikhan N.F."/>
            <person name="Baker D."/>
            <person name="Gharbi K."/>
            <person name="Hall N."/>
            <person name="Watson M."/>
            <person name="Adriaenssens E.M."/>
            <person name="Foster-Nyarko E."/>
            <person name="Jarju S."/>
            <person name="Secka A."/>
            <person name="Antonio M."/>
            <person name="Oren A."/>
            <person name="Chaudhuri R.R."/>
            <person name="La Ragione R."/>
            <person name="Hildebrand F."/>
            <person name="Pallen M.J."/>
        </authorList>
    </citation>
    <scope>NUCLEOTIDE SEQUENCE</scope>
    <source>
        <strain evidence="1">G3-8215</strain>
    </source>
</reference>
<gene>
    <name evidence="1" type="ORF">IAB75_03750</name>
</gene>
<evidence type="ECO:0000313" key="1">
    <source>
        <dbReference type="EMBL" id="MBO8483213.1"/>
    </source>
</evidence>
<dbReference type="Proteomes" id="UP000725002">
    <property type="component" value="Unassembled WGS sequence"/>
</dbReference>
<protein>
    <recommendedName>
        <fullName evidence="3">DUF2116 family Zn-ribbon domain-containing protein</fullName>
    </recommendedName>
</protein>
<name>A0A940DU04_9BACT</name>